<feature type="compositionally biased region" description="Polar residues" evidence="1">
    <location>
        <begin position="81"/>
        <end position="100"/>
    </location>
</feature>
<feature type="region of interest" description="Disordered" evidence="1">
    <location>
        <begin position="151"/>
        <end position="175"/>
    </location>
</feature>
<dbReference type="Proteomes" id="UP000887540">
    <property type="component" value="Unplaced"/>
</dbReference>
<accession>A0A914E7I1</accession>
<dbReference type="AlphaFoldDB" id="A0A914E7I1"/>
<evidence type="ECO:0000313" key="2">
    <source>
        <dbReference type="Proteomes" id="UP000887540"/>
    </source>
</evidence>
<evidence type="ECO:0000313" key="3">
    <source>
        <dbReference type="WBParaSite" id="ACRNAN_scaffold5870.g7357.t1"/>
    </source>
</evidence>
<feature type="compositionally biased region" description="Low complexity" evidence="1">
    <location>
        <begin position="159"/>
        <end position="169"/>
    </location>
</feature>
<proteinExistence type="predicted"/>
<reference evidence="3" key="1">
    <citation type="submission" date="2022-11" db="UniProtKB">
        <authorList>
            <consortium name="WormBaseParasite"/>
        </authorList>
    </citation>
    <scope>IDENTIFICATION</scope>
</reference>
<feature type="region of interest" description="Disordered" evidence="1">
    <location>
        <begin position="1"/>
        <end position="132"/>
    </location>
</feature>
<dbReference type="WBParaSite" id="ACRNAN_scaffold5870.g7357.t1">
    <property type="protein sequence ID" value="ACRNAN_scaffold5870.g7357.t1"/>
    <property type="gene ID" value="ACRNAN_scaffold5870.g7357"/>
</dbReference>
<feature type="compositionally biased region" description="Gly residues" evidence="1">
    <location>
        <begin position="19"/>
        <end position="29"/>
    </location>
</feature>
<sequence length="188" mass="20890">MWNVSKPNTGDGEDEQEGYGNGPQSGGFHGSRTSLLGPPPGPSSGARFPSLSNAPRPLNRIPPPTREIERQYGQHREKDQSSNFQQNTNLNNSWRTGSSENAKRTHEKSSNQIQPIQNLMPPPIGAPIRPGQVWRLPPGVPMPPPGVPLPPFLLPPFMPQQQNNPQVNPSNSEDMDYRMVEDVDFRRM</sequence>
<protein>
    <submittedName>
        <fullName evidence="3">Uncharacterized protein</fullName>
    </submittedName>
</protein>
<evidence type="ECO:0000256" key="1">
    <source>
        <dbReference type="SAM" id="MobiDB-lite"/>
    </source>
</evidence>
<keyword evidence="2" id="KW-1185">Reference proteome</keyword>
<name>A0A914E7I1_9BILA</name>
<organism evidence="2 3">
    <name type="scientific">Acrobeloides nanus</name>
    <dbReference type="NCBI Taxonomy" id="290746"/>
    <lineage>
        <taxon>Eukaryota</taxon>
        <taxon>Metazoa</taxon>
        <taxon>Ecdysozoa</taxon>
        <taxon>Nematoda</taxon>
        <taxon>Chromadorea</taxon>
        <taxon>Rhabditida</taxon>
        <taxon>Tylenchina</taxon>
        <taxon>Cephalobomorpha</taxon>
        <taxon>Cephaloboidea</taxon>
        <taxon>Cephalobidae</taxon>
        <taxon>Acrobeloides</taxon>
    </lineage>
</organism>
<feature type="compositionally biased region" description="Basic and acidic residues" evidence="1">
    <location>
        <begin position="66"/>
        <end position="80"/>
    </location>
</feature>